<comment type="caution">
    <text evidence="2">The sequence shown here is derived from an EMBL/GenBank/DDBJ whole genome shotgun (WGS) entry which is preliminary data.</text>
</comment>
<dbReference type="InterPro" id="IPR028973">
    <property type="entry name" value="PhnB-like"/>
</dbReference>
<dbReference type="InterPro" id="IPR009725">
    <property type="entry name" value="3_dmu_93_MTrfase"/>
</dbReference>
<dbReference type="PANTHER" id="PTHR33990">
    <property type="entry name" value="PROTEIN YJDN-RELATED"/>
    <property type="match status" value="1"/>
</dbReference>
<reference evidence="2 3" key="1">
    <citation type="submission" date="2016-10" db="EMBL/GenBank/DDBJ databases">
        <authorList>
            <person name="Varghese N."/>
            <person name="Submissions S."/>
        </authorList>
    </citation>
    <scope>NUCLEOTIDE SEQUENCE [LARGE SCALE GENOMIC DNA]</scope>
    <source>
        <strain evidence="2 3">DSM 17997</strain>
    </source>
</reference>
<dbReference type="Pfam" id="PF06983">
    <property type="entry name" value="3-dmu-9_3-mt"/>
    <property type="match status" value="2"/>
</dbReference>
<organism evidence="2 3">
    <name type="scientific">Rhodonellum ikkaensis</name>
    <dbReference type="NCBI Taxonomy" id="336829"/>
    <lineage>
        <taxon>Bacteria</taxon>
        <taxon>Pseudomonadati</taxon>
        <taxon>Bacteroidota</taxon>
        <taxon>Cytophagia</taxon>
        <taxon>Cytophagales</taxon>
        <taxon>Cytophagaceae</taxon>
        <taxon>Rhodonellum</taxon>
    </lineage>
</organism>
<protein>
    <submittedName>
        <fullName evidence="2">Glyoxalase superfamily enzyme, possibly 3-demethylubiquinone-9 3-methyltransferase</fullName>
    </submittedName>
</protein>
<proteinExistence type="predicted"/>
<dbReference type="PIRSF" id="PIRSF021700">
    <property type="entry name" value="3_dmu_93_MTrfase"/>
    <property type="match status" value="1"/>
</dbReference>
<dbReference type="Proteomes" id="UP000199663">
    <property type="component" value="Unassembled WGS sequence"/>
</dbReference>
<feature type="domain" description="PhnB-like" evidence="1">
    <location>
        <begin position="142"/>
        <end position="261"/>
    </location>
</feature>
<dbReference type="SUPFAM" id="SSF54593">
    <property type="entry name" value="Glyoxalase/Bleomycin resistance protein/Dihydroxybiphenyl dioxygenase"/>
    <property type="match status" value="2"/>
</dbReference>
<sequence>MTTQKRITPCLWFDTEAEEAAKFYTGLFAKSEIGTISRFGKEGFEFHRKPEGSVMSVNFKLKGQDFMALNGGTEYKFSPSISFFVVCESIAEVDLVWDTLLAGGSSMMALDKYEWSEKYGWLNDKYGISWQISYGKIDEVGQKFTTTFMFVGDQFGRAEEAIHFYTSIFKNSKIQGILKYNEADGDIPGKVKHAQFKLLGQTFMAMESSLVHAFNFTPAISQMVYCDTQEEIDHYWDSFTSEGEEVQCGWLVDKFGVSWQILPRMLEREMADPEKSRKLTAAFLPMKKMIIKTLEEAIA</sequence>
<dbReference type="Gene3D" id="3.10.180.10">
    <property type="entry name" value="2,3-Dihydroxybiphenyl 1,2-Dioxygenase, domain 1"/>
    <property type="match status" value="1"/>
</dbReference>
<dbReference type="Gene3D" id="3.30.720.110">
    <property type="match status" value="1"/>
</dbReference>
<gene>
    <name evidence="2" type="ORF">SAMN05444412_10783</name>
</gene>
<feature type="domain" description="PhnB-like" evidence="1">
    <location>
        <begin position="6"/>
        <end position="132"/>
    </location>
</feature>
<dbReference type="PIRSF" id="PIRSF500687">
    <property type="entry name" value="MTase_demethylubiq_bact"/>
    <property type="match status" value="1"/>
</dbReference>
<dbReference type="PANTHER" id="PTHR33990:SF4">
    <property type="entry name" value="PHNB-LIKE DOMAIN-CONTAINING PROTEIN"/>
    <property type="match status" value="1"/>
</dbReference>
<evidence type="ECO:0000313" key="2">
    <source>
        <dbReference type="EMBL" id="SDZ18541.1"/>
    </source>
</evidence>
<evidence type="ECO:0000313" key="3">
    <source>
        <dbReference type="Proteomes" id="UP000199663"/>
    </source>
</evidence>
<keyword evidence="3" id="KW-1185">Reference proteome</keyword>
<dbReference type="InterPro" id="IPR029068">
    <property type="entry name" value="Glyas_Bleomycin-R_OHBP_Dase"/>
</dbReference>
<name>A0A1H3QZM2_9BACT</name>
<dbReference type="EMBL" id="FNQC01000007">
    <property type="protein sequence ID" value="SDZ18541.1"/>
    <property type="molecule type" value="Genomic_DNA"/>
</dbReference>
<dbReference type="CDD" id="cd06588">
    <property type="entry name" value="PhnB_like"/>
    <property type="match status" value="2"/>
</dbReference>
<dbReference type="RefSeq" id="WP_019597689.1">
    <property type="nucleotide sequence ID" value="NZ_FNQC01000007.1"/>
</dbReference>
<accession>A0A1H3QZM2</accession>
<dbReference type="InterPro" id="IPR027259">
    <property type="entry name" value="MTase_demethylubiq_bac"/>
</dbReference>
<evidence type="ECO:0000259" key="1">
    <source>
        <dbReference type="Pfam" id="PF06983"/>
    </source>
</evidence>
<dbReference type="Gene3D" id="3.30.720.100">
    <property type="match status" value="1"/>
</dbReference>